<sequence>MKSVKIAFRVFTNKMLESSVKFKIWSSKGRIYMKVSKSILIFLFFSHVSGAFFYTLHRTNGNVYKSVLLTLYFLAIKMGLIAPNVPLKLDHHQPTQQLLSRVVYNPYVSVFDDYHTSGLSMDNIQRPVSQDSLPSHSESVINELRAGDSRVREAAWLLITIWMLKQQSVGFQPVRQAPTPPHRQLFGGTSSSSRNNYFSKSSQPGVSLQMERPSDMPHQDFTALTKEQRRNLPDARDGFIDVEGHPKLTARYGQVKHKTPDHGDIHDLPTNEKGKTPKTEANALSLRDSLVKMPEREGIQWFDNGGYQKGTERGYDSVNLYDKDKRVIAIYKKQENGESLFSTTCEVTGKEEAHLLESGGNYLTEAVLNNQKALTITDTNTNDLQ</sequence>
<dbReference type="GeneID" id="19739733"/>
<dbReference type="AlphaFoldDB" id="A0A023HAH6"/>
<geneLocation type="chloroplast" evidence="3"/>
<accession>A0A023HAH6</accession>
<organism evidence="3">
    <name type="scientific">Asterionellopsis glacialis</name>
    <dbReference type="NCBI Taxonomy" id="33640"/>
    <lineage>
        <taxon>Eukaryota</taxon>
        <taxon>Sar</taxon>
        <taxon>Stramenopiles</taxon>
        <taxon>Ochrophyta</taxon>
        <taxon>Bacillariophyta</taxon>
        <taxon>Fragilariophyceae</taxon>
        <taxon>Fragilariophycidae</taxon>
        <taxon>Fragilariales</taxon>
        <taxon>Fragilariaceae</taxon>
        <taxon>Asterionellopsis</taxon>
    </lineage>
</organism>
<proteinExistence type="predicted"/>
<keyword evidence="2" id="KW-1133">Transmembrane helix</keyword>
<keyword evidence="2" id="KW-0472">Membrane</keyword>
<name>A0A023HAH6_9STRA</name>
<feature type="region of interest" description="Disordered" evidence="1">
    <location>
        <begin position="256"/>
        <end position="277"/>
    </location>
</feature>
<feature type="region of interest" description="Disordered" evidence="1">
    <location>
        <begin position="185"/>
        <end position="213"/>
    </location>
</feature>
<protein>
    <submittedName>
        <fullName evidence="3">Uncharacterized protein</fullName>
    </submittedName>
</protein>
<keyword evidence="3" id="KW-0934">Plastid</keyword>
<dbReference type="EMBL" id="KC509520">
    <property type="protein sequence ID" value="AGH28379.1"/>
    <property type="molecule type" value="Genomic_DNA"/>
</dbReference>
<feature type="compositionally biased region" description="Low complexity" evidence="1">
    <location>
        <begin position="190"/>
        <end position="202"/>
    </location>
</feature>
<gene>
    <name evidence="3" type="primary">orf385</name>
</gene>
<keyword evidence="2" id="KW-0812">Transmembrane</keyword>
<reference evidence="3" key="1">
    <citation type="journal article" date="2014" name="Genome Biol. Evol.">
        <title>Serial gene losses and foreign DNA underlie size and sequence variation in the plastid genomes of diatoms.</title>
        <authorList>
            <person name="Ruck E.C."/>
            <person name="Nakov T."/>
            <person name="Jansen R.K."/>
            <person name="Theriot E.C."/>
            <person name="Alverson A.J."/>
        </authorList>
    </citation>
    <scope>NUCLEOTIDE SEQUENCE</scope>
    <source>
        <strain evidence="3">Ccmp1717</strain>
    </source>
</reference>
<keyword evidence="3" id="KW-0150">Chloroplast</keyword>
<evidence type="ECO:0000256" key="2">
    <source>
        <dbReference type="SAM" id="Phobius"/>
    </source>
</evidence>
<feature type="transmembrane region" description="Helical" evidence="2">
    <location>
        <begin position="38"/>
        <end position="57"/>
    </location>
</feature>
<evidence type="ECO:0000313" key="3">
    <source>
        <dbReference type="EMBL" id="AGH28379.1"/>
    </source>
</evidence>
<dbReference type="RefSeq" id="YP_009028832.1">
    <property type="nucleotide sequence ID" value="NC_024080.1"/>
</dbReference>
<feature type="compositionally biased region" description="Basic and acidic residues" evidence="1">
    <location>
        <begin position="258"/>
        <end position="277"/>
    </location>
</feature>
<evidence type="ECO:0000256" key="1">
    <source>
        <dbReference type="SAM" id="MobiDB-lite"/>
    </source>
</evidence>